<gene>
    <name evidence="1" type="ORF">JFN93_22315</name>
</gene>
<name>A0A8J7M3B5_9BACT</name>
<dbReference type="AlphaFoldDB" id="A0A8J7M3B5"/>
<organism evidence="1 2">
    <name type="scientific">Geomesophilobacter sediminis</name>
    <dbReference type="NCBI Taxonomy" id="2798584"/>
    <lineage>
        <taxon>Bacteria</taxon>
        <taxon>Pseudomonadati</taxon>
        <taxon>Thermodesulfobacteriota</taxon>
        <taxon>Desulfuromonadia</taxon>
        <taxon>Geobacterales</taxon>
        <taxon>Geobacteraceae</taxon>
        <taxon>Geomesophilobacter</taxon>
    </lineage>
</organism>
<reference evidence="1" key="1">
    <citation type="submission" date="2020-12" db="EMBL/GenBank/DDBJ databases">
        <title>Geomonas sp. Red875, isolated from river sediment.</title>
        <authorList>
            <person name="Xu Z."/>
            <person name="Zhang Z."/>
            <person name="Masuda Y."/>
            <person name="Itoh H."/>
            <person name="Senoo K."/>
        </authorList>
    </citation>
    <scope>NUCLEOTIDE SEQUENCE</scope>
    <source>
        <strain evidence="1">Red875</strain>
    </source>
</reference>
<dbReference type="Gene3D" id="3.30.450.30">
    <property type="entry name" value="Dynein light chain 2a, cytoplasmic"/>
    <property type="match status" value="1"/>
</dbReference>
<dbReference type="RefSeq" id="WP_199386600.1">
    <property type="nucleotide sequence ID" value="NZ_JAEMHM010000024.1"/>
</dbReference>
<proteinExistence type="predicted"/>
<dbReference type="EMBL" id="JAEMHM010000024">
    <property type="protein sequence ID" value="MBJ6727458.1"/>
    <property type="molecule type" value="Genomic_DNA"/>
</dbReference>
<protein>
    <submittedName>
        <fullName evidence="1">Roadblock/LC7 domain-containing protein</fullName>
    </submittedName>
</protein>
<dbReference type="SUPFAM" id="SSF103196">
    <property type="entry name" value="Roadblock/LC7 domain"/>
    <property type="match status" value="1"/>
</dbReference>
<accession>A0A8J7M3B5</accession>
<evidence type="ECO:0000313" key="1">
    <source>
        <dbReference type="EMBL" id="MBJ6727458.1"/>
    </source>
</evidence>
<dbReference type="Proteomes" id="UP000636888">
    <property type="component" value="Unassembled WGS sequence"/>
</dbReference>
<evidence type="ECO:0000313" key="2">
    <source>
        <dbReference type="Proteomes" id="UP000636888"/>
    </source>
</evidence>
<comment type="caution">
    <text evidence="1">The sequence shown here is derived from an EMBL/GenBank/DDBJ whole genome shotgun (WGS) entry which is preliminary data.</text>
</comment>
<sequence length="120" mass="13083">MAFKDILREVVEKCSGARAAVMLGFDGITVDEYLAEGANLDLQQISAEYGALLKDLDETVGALKEGNLQEVTVATDLSRVVLRRVDEDYFVALLLDGAGNVGKGRYLLQCAAIKMREELD</sequence>
<keyword evidence="2" id="KW-1185">Reference proteome</keyword>